<dbReference type="GeneID" id="32308136"/>
<reference evidence="1 2" key="1">
    <citation type="submission" date="2016-08" db="EMBL/GenBank/DDBJ databases">
        <title>Complete genome sequence of Flavobacterium johnsoniae strain GSE09, a volatile-producing biocontrol agent isolated from cucumber (Cucumis sativus).</title>
        <authorList>
            <person name="Jeong J.-J."/>
            <person name="Oh J.Y."/>
            <person name="Jim Y.J."/>
            <person name="Sang M.K."/>
            <person name="Kim K.D."/>
        </authorList>
    </citation>
    <scope>NUCLEOTIDE SEQUENCE [LARGE SCALE GENOMIC DNA]</scope>
    <source>
        <strain evidence="1 2">GSE09</strain>
    </source>
</reference>
<proteinExistence type="predicted"/>
<organism evidence="1 2">
    <name type="scientific">Flavobacterium anhuiense</name>
    <dbReference type="NCBI Taxonomy" id="459526"/>
    <lineage>
        <taxon>Bacteria</taxon>
        <taxon>Pseudomonadati</taxon>
        <taxon>Bacteroidota</taxon>
        <taxon>Flavobacteriia</taxon>
        <taxon>Flavobacteriales</taxon>
        <taxon>Flavobacteriaceae</taxon>
        <taxon>Flavobacterium</taxon>
    </lineage>
</organism>
<dbReference type="AlphaFoldDB" id="A0AAC9CZY3"/>
<dbReference type="Proteomes" id="UP000093276">
    <property type="component" value="Chromosome"/>
</dbReference>
<dbReference type="RefSeq" id="WP_066033616.1">
    <property type="nucleotide sequence ID" value="NZ_CP016907.1"/>
</dbReference>
<dbReference type="KEGG" id="fjg:BB050_02257"/>
<evidence type="ECO:0000313" key="2">
    <source>
        <dbReference type="Proteomes" id="UP000093276"/>
    </source>
</evidence>
<gene>
    <name evidence="1" type="ORF">BB050_02257</name>
</gene>
<accession>A0AAC9CZY3</accession>
<dbReference type="EMBL" id="CP016907">
    <property type="protein sequence ID" value="AOC95371.1"/>
    <property type="molecule type" value="Genomic_DNA"/>
</dbReference>
<sequence length="343" mass="41214">MKKLFYLFFLLYTELLLSQINTINKLEIIPKEIDFKGSVKKITIKNFYLNDKDTVKAISEIDFSKKGKIKSLKKNNDLHYNYWQIIEFDNLERIKSISKNDGSKIVDITNQYFSKKRELPDSTIINPNKKYREKFINIFSNDQVVKHEHYINDTLQEYRLYKYNNDNKISEDLYFAQNNDSAETMTSDKSNNSFQLSFYPEGKTLYEYKTILDTTIIIKILTEYSRKEVLKQIKNKFSDVKITEIYNNNKLDQLEILSIVKDSISKLHYRYNDKKEIESYYNTFTNPKTIITKWTTHKNEKESILTTNIETTNDRFNNWIRKTYSMHNIINHIIERKIEYYDD</sequence>
<evidence type="ECO:0000313" key="1">
    <source>
        <dbReference type="EMBL" id="AOC95371.1"/>
    </source>
</evidence>
<protein>
    <submittedName>
        <fullName evidence="1">Uncharacterized protein</fullName>
    </submittedName>
</protein>
<name>A0AAC9CZY3_9FLAO</name>